<keyword evidence="2" id="KW-1185">Reference proteome</keyword>
<accession>A0ABM7I6D2</accession>
<name>A0ABM7I6D2_MYCME</name>
<dbReference type="RefSeq" id="WP_036436372.1">
    <property type="nucleotide sequence ID" value="NZ_AP022567.1"/>
</dbReference>
<dbReference type="Proteomes" id="UP000465622">
    <property type="component" value="Chromosome"/>
</dbReference>
<protein>
    <submittedName>
        <fullName evidence="1">Uncharacterized protein</fullName>
    </submittedName>
</protein>
<evidence type="ECO:0000313" key="1">
    <source>
        <dbReference type="EMBL" id="BBX38521.1"/>
    </source>
</evidence>
<reference evidence="1 2" key="1">
    <citation type="journal article" date="2019" name="Emerg. Microbes Infect.">
        <title>Comprehensive subspecies identification of 175 nontuberculous mycobacteria species based on 7547 genomic profiles.</title>
        <authorList>
            <person name="Matsumoto Y."/>
            <person name="Kinjo T."/>
            <person name="Motooka D."/>
            <person name="Nabeya D."/>
            <person name="Jung N."/>
            <person name="Uechi K."/>
            <person name="Horii T."/>
            <person name="Iida T."/>
            <person name="Fujita J."/>
            <person name="Nakamura S."/>
        </authorList>
    </citation>
    <scope>NUCLEOTIDE SEQUENCE [LARGE SCALE GENOMIC DNA]</scope>
    <source>
        <strain evidence="1 2">JCM 12375</strain>
    </source>
</reference>
<proteinExistence type="predicted"/>
<gene>
    <name evidence="1" type="ORF">MMAGJ_78030</name>
</gene>
<dbReference type="EMBL" id="AP022567">
    <property type="protein sequence ID" value="BBX38521.1"/>
    <property type="molecule type" value="Genomic_DNA"/>
</dbReference>
<evidence type="ECO:0000313" key="2">
    <source>
        <dbReference type="Proteomes" id="UP000465622"/>
    </source>
</evidence>
<sequence length="85" mass="8724">MSYHVLQLGTGDAASYISTRADNPIAASLIEQGATVIHTTDSGDDADHVALAHGSTEPPLTTTEKLILAAVYVAAATSDRGDNPC</sequence>
<organism evidence="1 2">
    <name type="scientific">Mycolicibacterium mageritense</name>
    <name type="common">Mycobacterium mageritense</name>
    <dbReference type="NCBI Taxonomy" id="53462"/>
    <lineage>
        <taxon>Bacteria</taxon>
        <taxon>Bacillati</taxon>
        <taxon>Actinomycetota</taxon>
        <taxon>Actinomycetes</taxon>
        <taxon>Mycobacteriales</taxon>
        <taxon>Mycobacteriaceae</taxon>
        <taxon>Mycolicibacterium</taxon>
    </lineage>
</organism>